<dbReference type="PANTHER" id="PTHR43877:SF2">
    <property type="entry name" value="AMINOALKYLPHOSPHONATE N-ACETYLTRANSFERASE-RELATED"/>
    <property type="match status" value="1"/>
</dbReference>
<keyword evidence="1" id="KW-0808">Transferase</keyword>
<dbReference type="EMBL" id="JAAGBB010000057">
    <property type="protein sequence ID" value="MBR0668442.1"/>
    <property type="molecule type" value="Genomic_DNA"/>
</dbReference>
<dbReference type="PROSITE" id="PS51186">
    <property type="entry name" value="GNAT"/>
    <property type="match status" value="1"/>
</dbReference>
<name>A0ABS5F7C0_9PROT</name>
<keyword evidence="2" id="KW-0012">Acyltransferase</keyword>
<accession>A0ABS5F7C0</accession>
<dbReference type="InterPro" id="IPR016181">
    <property type="entry name" value="Acyl_CoA_acyltransferase"/>
</dbReference>
<feature type="domain" description="N-acetyltransferase" evidence="3">
    <location>
        <begin position="5"/>
        <end position="153"/>
    </location>
</feature>
<dbReference type="CDD" id="cd04301">
    <property type="entry name" value="NAT_SF"/>
    <property type="match status" value="1"/>
</dbReference>
<protein>
    <submittedName>
        <fullName evidence="4">GNAT family N-acetyltransferase</fullName>
    </submittedName>
</protein>
<evidence type="ECO:0000313" key="4">
    <source>
        <dbReference type="EMBL" id="MBR0668442.1"/>
    </source>
</evidence>
<gene>
    <name evidence="4" type="ORF">GXW71_29085</name>
</gene>
<dbReference type="InterPro" id="IPR050832">
    <property type="entry name" value="Bact_Acetyltransf"/>
</dbReference>
<dbReference type="Gene3D" id="3.40.630.30">
    <property type="match status" value="1"/>
</dbReference>
<keyword evidence="5" id="KW-1185">Reference proteome</keyword>
<dbReference type="SUPFAM" id="SSF55729">
    <property type="entry name" value="Acyl-CoA N-acyltransferases (Nat)"/>
    <property type="match status" value="1"/>
</dbReference>
<dbReference type="PANTHER" id="PTHR43877">
    <property type="entry name" value="AMINOALKYLPHOSPHONATE N-ACETYLTRANSFERASE-RELATED-RELATED"/>
    <property type="match status" value="1"/>
</dbReference>
<evidence type="ECO:0000256" key="2">
    <source>
        <dbReference type="ARBA" id="ARBA00023315"/>
    </source>
</evidence>
<dbReference type="RefSeq" id="WP_211856218.1">
    <property type="nucleotide sequence ID" value="NZ_JAAGBB010000057.1"/>
</dbReference>
<dbReference type="Pfam" id="PF00583">
    <property type="entry name" value="Acetyltransf_1"/>
    <property type="match status" value="1"/>
</dbReference>
<proteinExistence type="predicted"/>
<comment type="caution">
    <text evidence="4">The sequence shown here is derived from an EMBL/GenBank/DDBJ whole genome shotgun (WGS) entry which is preliminary data.</text>
</comment>
<evidence type="ECO:0000313" key="5">
    <source>
        <dbReference type="Proteomes" id="UP001196870"/>
    </source>
</evidence>
<dbReference type="Proteomes" id="UP001196870">
    <property type="component" value="Unassembled WGS sequence"/>
</dbReference>
<sequence>MGHRILTVSERPDLAPIVARWRVEAFFDYPGGWTVETMTAAILAPPDGPEETFVLFDQDRPVGTAGLVREDLETRPDLTPWLAAVFVEPACRGRGYASALVRQVEAFARAASVPVLWLYTRAAEPLYARLGWQRVGLGRDGDHEVVLMRRDLTGI</sequence>
<organism evidence="4 5">
    <name type="scientific">Plastoroseomonas hellenica</name>
    <dbReference type="NCBI Taxonomy" id="2687306"/>
    <lineage>
        <taxon>Bacteria</taxon>
        <taxon>Pseudomonadati</taxon>
        <taxon>Pseudomonadota</taxon>
        <taxon>Alphaproteobacteria</taxon>
        <taxon>Acetobacterales</taxon>
        <taxon>Acetobacteraceae</taxon>
        <taxon>Plastoroseomonas</taxon>
    </lineage>
</organism>
<reference evidence="5" key="1">
    <citation type="journal article" date="2021" name="Syst. Appl. Microbiol.">
        <title>Roseomonas hellenica sp. nov., isolated from roots of wild-growing Alkanna tinctoria.</title>
        <authorList>
            <person name="Rat A."/>
            <person name="Naranjo H.D."/>
            <person name="Lebbe L."/>
            <person name="Cnockaert M."/>
            <person name="Krigas N."/>
            <person name="Grigoriadou K."/>
            <person name="Maloupa E."/>
            <person name="Willems A."/>
        </authorList>
    </citation>
    <scope>NUCLEOTIDE SEQUENCE [LARGE SCALE GENOMIC DNA]</scope>
    <source>
        <strain evidence="5">LMG 31523</strain>
    </source>
</reference>
<dbReference type="InterPro" id="IPR000182">
    <property type="entry name" value="GNAT_dom"/>
</dbReference>
<evidence type="ECO:0000256" key="1">
    <source>
        <dbReference type="ARBA" id="ARBA00022679"/>
    </source>
</evidence>
<evidence type="ECO:0000259" key="3">
    <source>
        <dbReference type="PROSITE" id="PS51186"/>
    </source>
</evidence>